<dbReference type="GO" id="GO:0005886">
    <property type="term" value="C:plasma membrane"/>
    <property type="evidence" value="ECO:0007669"/>
    <property type="project" value="UniProtKB-SubCell"/>
</dbReference>
<dbReference type="Pfam" id="PF03176">
    <property type="entry name" value="MMPL"/>
    <property type="match status" value="2"/>
</dbReference>
<evidence type="ECO:0000256" key="8">
    <source>
        <dbReference type="SAM" id="Phobius"/>
    </source>
</evidence>
<dbReference type="PANTHER" id="PTHR33406">
    <property type="entry name" value="MEMBRANE PROTEIN MJ1562-RELATED"/>
    <property type="match status" value="1"/>
</dbReference>
<feature type="domain" description="Membrane transport protein MMPL" evidence="9">
    <location>
        <begin position="60"/>
        <end position="386"/>
    </location>
</feature>
<evidence type="ECO:0000256" key="7">
    <source>
        <dbReference type="SAM" id="MobiDB-lite"/>
    </source>
</evidence>
<comment type="subcellular location">
    <subcellularLocation>
        <location evidence="1">Cell membrane</location>
        <topology evidence="1">Multi-pass membrane protein</topology>
    </subcellularLocation>
</comment>
<dbReference type="AlphaFoldDB" id="A0A544W2J6"/>
<feature type="transmembrane region" description="Helical" evidence="8">
    <location>
        <begin position="931"/>
        <end position="951"/>
    </location>
</feature>
<keyword evidence="3" id="KW-1003">Cell membrane</keyword>
<gene>
    <name evidence="10" type="ORF">D8S82_11470</name>
</gene>
<keyword evidence="6 8" id="KW-0472">Membrane</keyword>
<feature type="transmembrane region" description="Helical" evidence="8">
    <location>
        <begin position="888"/>
        <end position="910"/>
    </location>
</feature>
<evidence type="ECO:0000313" key="10">
    <source>
        <dbReference type="EMBL" id="TQR86471.1"/>
    </source>
</evidence>
<evidence type="ECO:0000313" key="11">
    <source>
        <dbReference type="Proteomes" id="UP000315759"/>
    </source>
</evidence>
<evidence type="ECO:0000256" key="1">
    <source>
        <dbReference type="ARBA" id="ARBA00004651"/>
    </source>
</evidence>
<feature type="transmembrane region" description="Helical" evidence="8">
    <location>
        <begin position="833"/>
        <end position="852"/>
    </location>
</feature>
<evidence type="ECO:0000256" key="3">
    <source>
        <dbReference type="ARBA" id="ARBA00022475"/>
    </source>
</evidence>
<evidence type="ECO:0000256" key="2">
    <source>
        <dbReference type="ARBA" id="ARBA00010157"/>
    </source>
</evidence>
<feature type="transmembrane region" description="Helical" evidence="8">
    <location>
        <begin position="226"/>
        <end position="246"/>
    </location>
</feature>
<keyword evidence="4 8" id="KW-0812">Transmembrane</keyword>
<evidence type="ECO:0000259" key="9">
    <source>
        <dbReference type="Pfam" id="PF03176"/>
    </source>
</evidence>
<dbReference type="SUPFAM" id="SSF82866">
    <property type="entry name" value="Multidrug efflux transporter AcrB transmembrane domain"/>
    <property type="match status" value="2"/>
</dbReference>
<accession>A0A544W2J6</accession>
<comment type="caution">
    <text evidence="10">The sequence shown here is derived from an EMBL/GenBank/DDBJ whole genome shotgun (WGS) entry which is preliminary data.</text>
</comment>
<feature type="transmembrane region" description="Helical" evidence="8">
    <location>
        <begin position="29"/>
        <end position="50"/>
    </location>
</feature>
<name>A0A544W2J6_9MYCO</name>
<reference evidence="10 11" key="1">
    <citation type="submission" date="2018-10" db="EMBL/GenBank/DDBJ databases">
        <title>Draft genome of Mycobacterium hodleri strain B.</title>
        <authorList>
            <person name="Amande T.J."/>
            <person name="Mcgenity T.J."/>
        </authorList>
    </citation>
    <scope>NUCLEOTIDE SEQUENCE [LARGE SCALE GENOMIC DNA]</scope>
    <source>
        <strain evidence="10 11">B</strain>
    </source>
</reference>
<comment type="similarity">
    <text evidence="2">Belongs to the resistance-nodulation-cell division (RND) (TC 2.A.6) family. MmpL subfamily.</text>
</comment>
<keyword evidence="11" id="KW-1185">Reference proteome</keyword>
<dbReference type="InterPro" id="IPR004869">
    <property type="entry name" value="MMPL_dom"/>
</dbReference>
<dbReference type="Proteomes" id="UP000315759">
    <property type="component" value="Unassembled WGS sequence"/>
</dbReference>
<dbReference type="EMBL" id="VIFX01000012">
    <property type="protein sequence ID" value="TQR86471.1"/>
    <property type="molecule type" value="Genomic_DNA"/>
</dbReference>
<feature type="region of interest" description="Disordered" evidence="7">
    <location>
        <begin position="1019"/>
        <end position="1056"/>
    </location>
</feature>
<protein>
    <submittedName>
        <fullName evidence="10">RND family transporter</fullName>
    </submittedName>
</protein>
<feature type="transmembrane region" description="Helical" evidence="8">
    <location>
        <begin position="957"/>
        <end position="977"/>
    </location>
</feature>
<feature type="transmembrane region" description="Helical" evidence="8">
    <location>
        <begin position="298"/>
        <end position="328"/>
    </location>
</feature>
<feature type="compositionally biased region" description="Acidic residues" evidence="7">
    <location>
        <begin position="1044"/>
        <end position="1056"/>
    </location>
</feature>
<feature type="transmembrane region" description="Helical" evidence="8">
    <location>
        <begin position="859"/>
        <end position="882"/>
    </location>
</feature>
<evidence type="ECO:0000256" key="5">
    <source>
        <dbReference type="ARBA" id="ARBA00022989"/>
    </source>
</evidence>
<proteinExistence type="inferred from homology"/>
<feature type="domain" description="Membrane transport protein MMPL" evidence="9">
    <location>
        <begin position="696"/>
        <end position="998"/>
    </location>
</feature>
<feature type="transmembrane region" description="Helical" evidence="8">
    <location>
        <begin position="334"/>
        <end position="356"/>
    </location>
</feature>
<feature type="transmembrane region" description="Helical" evidence="8">
    <location>
        <begin position="258"/>
        <end position="277"/>
    </location>
</feature>
<feature type="transmembrane region" description="Helical" evidence="8">
    <location>
        <begin position="386"/>
        <end position="405"/>
    </location>
</feature>
<organism evidence="10 11">
    <name type="scientific">Mycolicibacterium hodleri</name>
    <dbReference type="NCBI Taxonomy" id="49897"/>
    <lineage>
        <taxon>Bacteria</taxon>
        <taxon>Bacillati</taxon>
        <taxon>Actinomycetota</taxon>
        <taxon>Actinomycetes</taxon>
        <taxon>Mycobacteriales</taxon>
        <taxon>Mycobacteriaceae</taxon>
        <taxon>Mycolicibacterium</taxon>
    </lineage>
</organism>
<sequence length="1076" mass="115499">MVFSRADIRGASVHGAFESLGRFVVRRPVMILGSWLVLLAALFILIDPLFTVAQKKPPDLLPKDSPILASTELMKSAFKQADGGNVAVVVLSSDHPLGKPEEDVYRRVVSRLKEDTENVKSTQDFVTIPELREAMTSKDKQAWTLPVSIAGNMGTAKGQAAYGKALKAVNEAAEGSNLKVNVVGASATFADLNEIGVKDQTIIEISTVVTIFTILIIVYRNLVAMLMPLITIGVSMGVAQQVVAGLGEVGLPLGPQTIVLMTGMMMGAGVDYAVFLFSRYQECIRDGMNSDDAVVASIATIGEVVAGSAATVALTFMGLSFATLGVFLTVGPSLSVTILIAVLGALTILPSLMVLAGRRGWIKPRKDITGRFWRRTAVQIVRKPRIHLVASLVVLLALAACTSMIKYNYDDRRNLPDDAPSNLGYEALTKHFPVSATMQQFIMVHDPDVDLRSPKSLADLEQMAQRISQVPGIDLVRGITRPTGEMLNEAKSTYQAGEVGSKLADASGLIATNDQNLNLLAGGAHQLADVNNQIRLQILGSMGSIREVFQGLLEIKKAMGDDVTFDDLEKKAAILANMNTVGDSLGQSLDTVTNAYDSSRSMLVVLNSSMACNIDPACVSSRAELQRRVDGYNPGDIAYLKALSAGLKETKGTDRLDDTIRKVGSNLERAFNGLQQLGIEDESDLDRKLGELRQGANKLADSSKQLADGVQLLVDQTRKIGGGLDQASGFLLAMKRDASDPAMSGFYIPPQILTQAEFKKAAQLFVSQDGHTIRYLVQTALNPFGVEAMDQVDDILTAANSARPNTSLENAQIDMVGFSALNNDIRNHYNSDLNYIVIMTLVVVFLILALILRAIVAPLYLVASVVLSFLSAMGIGVVFFQFILGQDIYWSVSGMAFLVLVAVGADYNLLLISRIRDEAKLGVPSAVIRTVGATGGVITSAGLIFAASMLALTVSSLATVVQLGFVIGVGLLLDTFIVRTITVPAMAVLVGDKNWWPSKTPRQLLDAIRRSAAERSAAAAADQQWLDEHGDDDTGPVTMARNPDDDDDDDLADETDQYSVAVHAAGAVTHAWDRRD</sequence>
<dbReference type="Gene3D" id="1.20.1640.10">
    <property type="entry name" value="Multidrug efflux transporter AcrB transmembrane domain"/>
    <property type="match status" value="2"/>
</dbReference>
<dbReference type="PANTHER" id="PTHR33406:SF6">
    <property type="entry name" value="MEMBRANE PROTEIN YDGH-RELATED"/>
    <property type="match status" value="1"/>
</dbReference>
<evidence type="ECO:0000256" key="4">
    <source>
        <dbReference type="ARBA" id="ARBA00022692"/>
    </source>
</evidence>
<evidence type="ECO:0000256" key="6">
    <source>
        <dbReference type="ARBA" id="ARBA00023136"/>
    </source>
</evidence>
<feature type="transmembrane region" description="Helical" evidence="8">
    <location>
        <begin position="201"/>
        <end position="219"/>
    </location>
</feature>
<keyword evidence="5 8" id="KW-1133">Transmembrane helix</keyword>
<dbReference type="InterPro" id="IPR050545">
    <property type="entry name" value="Mycobact_MmpL"/>
</dbReference>